<name>A0A811P8P9_9POAL</name>
<dbReference type="PANTHER" id="PTHR33873:SF15">
    <property type="entry name" value="TRANSCRIPTION FACTOR VOZ2"/>
    <property type="match status" value="1"/>
</dbReference>
<sequence length="666" mass="74699">MPIIRMLGPGVARLVLSRPSLFLRPPTPTQQSGSQKTRQSISLAKQRTAREGERKTTTTPSIPSHFHPSSPIAAAMGKGPSSRAGSRHQQFRARAMSRVDDLQEVFSGLQSARKDSRPADAAVLEAQLQQMLREWRSELSAPSPASSLQGNARELSDPPSDTLRLLQLAAAEEEDDATSKMVEQQPPPPPPANQNQGHAQVRQDMKPEPREEAVDVAVEQPQPQLPSQGFCLMVLLPRLRCSMISFKPFEHLKTETIEEEKLTISKRKQHPSAFQWCTRMFCSVSMYYVNQELTVEDFLYDEDYKIDLSGSNLDILNNLEGIVQLEYPQFNLPQEIAPNAYLDMSNSGQSAGGVFLHMTDLLTTMTSAPSAFLKPKCALWDCPRPAIGSERWHDYCSMYHADLAVQEEGPPGTMPVIRPRGIDLKDGPLFAALSAKIQGKNVGIPICEGAATAKSPWNAPELFDLYIFEGECIREWLFFDKPRRAFDSGNRKQRSLPDYSGRGWHESRKQVMKDFGGLKRSYYMDPQPSNSYEWHLYEYEITECDAFALYRLEFKSSDAKKIAKSKLACNPLNEIQQQMVRLSADSPVDTKRTARSRTKANPIDANTNIYSVPNTTVQANVPNAYQPGSQVDQMTYLNGSVVYGPHLPYGYSTERSDFYWNSNDGT</sequence>
<reference evidence="2" key="1">
    <citation type="submission" date="2020-10" db="EMBL/GenBank/DDBJ databases">
        <authorList>
            <person name="Han B."/>
            <person name="Lu T."/>
            <person name="Zhao Q."/>
            <person name="Huang X."/>
            <person name="Zhao Y."/>
        </authorList>
    </citation>
    <scope>NUCLEOTIDE SEQUENCE</scope>
</reference>
<accession>A0A811P8P9</accession>
<evidence type="ECO:0000256" key="1">
    <source>
        <dbReference type="SAM" id="MobiDB-lite"/>
    </source>
</evidence>
<feature type="region of interest" description="Disordered" evidence="1">
    <location>
        <begin position="22"/>
        <end position="90"/>
    </location>
</feature>
<dbReference type="Proteomes" id="UP000604825">
    <property type="component" value="Unassembled WGS sequence"/>
</dbReference>
<feature type="compositionally biased region" description="Low complexity" evidence="1">
    <location>
        <begin position="139"/>
        <end position="148"/>
    </location>
</feature>
<dbReference type="GO" id="GO:0048578">
    <property type="term" value="P:positive regulation of long-day photoperiodism, flowering"/>
    <property type="evidence" value="ECO:0007669"/>
    <property type="project" value="InterPro"/>
</dbReference>
<comment type="caution">
    <text evidence="2">The sequence shown here is derived from an EMBL/GenBank/DDBJ whole genome shotgun (WGS) entry which is preliminary data.</text>
</comment>
<dbReference type="AlphaFoldDB" id="A0A811P8P9"/>
<organism evidence="2 3">
    <name type="scientific">Miscanthus lutarioriparius</name>
    <dbReference type="NCBI Taxonomy" id="422564"/>
    <lineage>
        <taxon>Eukaryota</taxon>
        <taxon>Viridiplantae</taxon>
        <taxon>Streptophyta</taxon>
        <taxon>Embryophyta</taxon>
        <taxon>Tracheophyta</taxon>
        <taxon>Spermatophyta</taxon>
        <taxon>Magnoliopsida</taxon>
        <taxon>Liliopsida</taxon>
        <taxon>Poales</taxon>
        <taxon>Poaceae</taxon>
        <taxon>PACMAD clade</taxon>
        <taxon>Panicoideae</taxon>
        <taxon>Andropogonodae</taxon>
        <taxon>Andropogoneae</taxon>
        <taxon>Saccharinae</taxon>
        <taxon>Miscanthus</taxon>
    </lineage>
</organism>
<gene>
    <name evidence="2" type="ORF">NCGR_LOCUS24563</name>
</gene>
<evidence type="ECO:0000313" key="2">
    <source>
        <dbReference type="EMBL" id="CAD6236749.1"/>
    </source>
</evidence>
<dbReference type="EMBL" id="CAJGYO010000006">
    <property type="protein sequence ID" value="CAD6236749.1"/>
    <property type="molecule type" value="Genomic_DNA"/>
</dbReference>
<keyword evidence="3" id="KW-1185">Reference proteome</keyword>
<feature type="region of interest" description="Disordered" evidence="1">
    <location>
        <begin position="172"/>
        <end position="216"/>
    </location>
</feature>
<dbReference type="InterPro" id="IPR039277">
    <property type="entry name" value="VOZ1/VOZ2"/>
</dbReference>
<protein>
    <recommendedName>
        <fullName evidence="4">Transcription factor VOZ1</fullName>
    </recommendedName>
</protein>
<dbReference type="PANTHER" id="PTHR33873">
    <property type="entry name" value="TRANSCRIPTION FACTOR VOZ1"/>
    <property type="match status" value="1"/>
</dbReference>
<evidence type="ECO:0008006" key="4">
    <source>
        <dbReference type="Google" id="ProtNLM"/>
    </source>
</evidence>
<dbReference type="OrthoDB" id="1848362at2759"/>
<dbReference type="GO" id="GO:0005634">
    <property type="term" value="C:nucleus"/>
    <property type="evidence" value="ECO:0007669"/>
    <property type="project" value="TreeGrafter"/>
</dbReference>
<proteinExistence type="predicted"/>
<dbReference type="GO" id="GO:0043565">
    <property type="term" value="F:sequence-specific DNA binding"/>
    <property type="evidence" value="ECO:0007669"/>
    <property type="project" value="TreeGrafter"/>
</dbReference>
<feature type="compositionally biased region" description="Low complexity" evidence="1">
    <location>
        <begin position="57"/>
        <end position="72"/>
    </location>
</feature>
<feature type="compositionally biased region" description="Basic and acidic residues" evidence="1">
    <location>
        <begin position="201"/>
        <end position="213"/>
    </location>
</feature>
<feature type="region of interest" description="Disordered" evidence="1">
    <location>
        <begin position="136"/>
        <end position="159"/>
    </location>
</feature>
<dbReference type="GO" id="GO:0045893">
    <property type="term" value="P:positive regulation of DNA-templated transcription"/>
    <property type="evidence" value="ECO:0007669"/>
    <property type="project" value="TreeGrafter"/>
</dbReference>
<feature type="compositionally biased region" description="Polar residues" evidence="1">
    <location>
        <begin position="29"/>
        <end position="45"/>
    </location>
</feature>
<evidence type="ECO:0000313" key="3">
    <source>
        <dbReference type="Proteomes" id="UP000604825"/>
    </source>
</evidence>